<dbReference type="Proteomes" id="UP000274922">
    <property type="component" value="Unassembled WGS sequence"/>
</dbReference>
<accession>A0A4P9WZU9</accession>
<feature type="compositionally biased region" description="Basic and acidic residues" evidence="2">
    <location>
        <begin position="27"/>
        <end position="36"/>
    </location>
</feature>
<evidence type="ECO:0000256" key="2">
    <source>
        <dbReference type="SAM" id="MobiDB-lite"/>
    </source>
</evidence>
<dbReference type="InterPro" id="IPR007312">
    <property type="entry name" value="Phosphoesterase"/>
</dbReference>
<reference evidence="4" key="1">
    <citation type="journal article" date="2018" name="Nat. Microbiol.">
        <title>Leveraging single-cell genomics to expand the fungal tree of life.</title>
        <authorList>
            <person name="Ahrendt S.R."/>
            <person name="Quandt C.A."/>
            <person name="Ciobanu D."/>
            <person name="Clum A."/>
            <person name="Salamov A."/>
            <person name="Andreopoulos B."/>
            <person name="Cheng J.F."/>
            <person name="Woyke T."/>
            <person name="Pelin A."/>
            <person name="Henrissat B."/>
            <person name="Reynolds N.K."/>
            <person name="Benny G.L."/>
            <person name="Smith M.E."/>
            <person name="James T.Y."/>
            <person name="Grigoriev I.V."/>
        </authorList>
    </citation>
    <scope>NUCLEOTIDE SEQUENCE [LARGE SCALE GENOMIC DNA]</scope>
    <source>
        <strain evidence="4">ATCC 52028</strain>
    </source>
</reference>
<dbReference type="AlphaFoldDB" id="A0A4P9WZU9"/>
<dbReference type="GO" id="GO:0042578">
    <property type="term" value="F:phosphoric ester hydrolase activity"/>
    <property type="evidence" value="ECO:0007669"/>
    <property type="project" value="UniProtKB-ARBA"/>
</dbReference>
<keyword evidence="4" id="KW-1185">Reference proteome</keyword>
<keyword evidence="1" id="KW-0378">Hydrolase</keyword>
<dbReference type="Pfam" id="PF04185">
    <property type="entry name" value="Phosphoesterase"/>
    <property type="match status" value="1"/>
</dbReference>
<dbReference type="PANTHER" id="PTHR31956">
    <property type="entry name" value="NON-SPECIFIC PHOSPHOLIPASE C4-RELATED"/>
    <property type="match status" value="1"/>
</dbReference>
<dbReference type="Gene3D" id="3.40.720.10">
    <property type="entry name" value="Alkaline Phosphatase, subunit A"/>
    <property type="match status" value="2"/>
</dbReference>
<evidence type="ECO:0000313" key="3">
    <source>
        <dbReference type="EMBL" id="RKO99001.1"/>
    </source>
</evidence>
<feature type="region of interest" description="Disordered" evidence="2">
    <location>
        <begin position="1"/>
        <end position="71"/>
    </location>
</feature>
<protein>
    <recommendedName>
        <fullName evidence="5">Phosphoesterase-domain-containing protein</fullName>
    </recommendedName>
</protein>
<proteinExistence type="predicted"/>
<evidence type="ECO:0008006" key="5">
    <source>
        <dbReference type="Google" id="ProtNLM"/>
    </source>
</evidence>
<feature type="compositionally biased region" description="Low complexity" evidence="2">
    <location>
        <begin position="7"/>
        <end position="17"/>
    </location>
</feature>
<evidence type="ECO:0000313" key="4">
    <source>
        <dbReference type="Proteomes" id="UP000274922"/>
    </source>
</evidence>
<organism evidence="3 4">
    <name type="scientific">Caulochytrium protostelioides</name>
    <dbReference type="NCBI Taxonomy" id="1555241"/>
    <lineage>
        <taxon>Eukaryota</taxon>
        <taxon>Fungi</taxon>
        <taxon>Fungi incertae sedis</taxon>
        <taxon>Chytridiomycota</taxon>
        <taxon>Chytridiomycota incertae sedis</taxon>
        <taxon>Chytridiomycetes</taxon>
        <taxon>Caulochytriales</taxon>
        <taxon>Caulochytriaceae</taxon>
        <taxon>Caulochytrium</taxon>
    </lineage>
</organism>
<dbReference type="STRING" id="1555241.A0A4P9WZU9"/>
<dbReference type="PANTHER" id="PTHR31956:SF1">
    <property type="entry name" value="NON-SPECIFIC PHOSPHOLIPASE C1"/>
    <property type="match status" value="1"/>
</dbReference>
<sequence>MPVSHPASAAAAGGTSTQSETAQEGKPPADVEEHPPLETAGGASTVPPYQGTRNTTYVRQKPPPYQFDRTKPDSWPIKNVVLIVLENRSFDHYLGAMADERPDINGVHENDTYANPTWDVYQTEDLDVLSKQAVQMGIRDPPHEANMARLGIYGKMFPEPDDPPNMSGFVKAAQLHWRSSQMTDLRDIMDGMDTKTMLPVTWTLANEFAVFQNWYASVPGPTYPNRLFIYSCTSRGDLSNFNSRIFRGYPQDSIFTRLTQQNVSWINYHTMAPLSLFFKDQRSARNIRENTAPYEDFAKHAANGELPEFTMIDPTFVNMVGAYVENDAHPPSDTARAEALVKEVYEAVRNGPQWNTTLLIITFDEHGGFWDHVPPPAKGVPPPDVYSSSRTDFAFDRLGLRVPTIMISPWINKGRVVSEPEPDDKPSPTSHFEHCSLAATFKKMFGWDRFLTRRDAWAATFEGIFLERSEPRTDCPTTLPEPLPFMDDGNRISGLKLGIIEAALRKVWTIMRYTVGVADLTN</sequence>
<dbReference type="InterPro" id="IPR017850">
    <property type="entry name" value="Alkaline_phosphatase_core_sf"/>
</dbReference>
<dbReference type="EMBL" id="ML014332">
    <property type="protein sequence ID" value="RKO99001.1"/>
    <property type="molecule type" value="Genomic_DNA"/>
</dbReference>
<evidence type="ECO:0000256" key="1">
    <source>
        <dbReference type="ARBA" id="ARBA00022801"/>
    </source>
</evidence>
<name>A0A4P9WZU9_9FUNG</name>
<dbReference type="OrthoDB" id="5135119at2759"/>
<gene>
    <name evidence="3" type="ORF">CXG81DRAFT_15167</name>
</gene>
<dbReference type="GO" id="GO:0009395">
    <property type="term" value="P:phospholipid catabolic process"/>
    <property type="evidence" value="ECO:0007669"/>
    <property type="project" value="TreeGrafter"/>
</dbReference>